<dbReference type="AlphaFoldDB" id="A0A1H8PPH1"/>
<feature type="region of interest" description="Disordered" evidence="1">
    <location>
        <begin position="222"/>
        <end position="409"/>
    </location>
</feature>
<organism evidence="2 3">
    <name type="scientific">Actinacidiphila rubida</name>
    <dbReference type="NCBI Taxonomy" id="310780"/>
    <lineage>
        <taxon>Bacteria</taxon>
        <taxon>Bacillati</taxon>
        <taxon>Actinomycetota</taxon>
        <taxon>Actinomycetes</taxon>
        <taxon>Kitasatosporales</taxon>
        <taxon>Streptomycetaceae</taxon>
        <taxon>Actinacidiphila</taxon>
    </lineage>
</organism>
<proteinExistence type="predicted"/>
<protein>
    <submittedName>
        <fullName evidence="2">Uncharacterized protein</fullName>
    </submittedName>
</protein>
<accession>A0A1H8PPH1</accession>
<feature type="compositionally biased region" description="Low complexity" evidence="1">
    <location>
        <begin position="227"/>
        <end position="237"/>
    </location>
</feature>
<evidence type="ECO:0000256" key="1">
    <source>
        <dbReference type="SAM" id="MobiDB-lite"/>
    </source>
</evidence>
<evidence type="ECO:0000313" key="2">
    <source>
        <dbReference type="EMBL" id="SEO43423.1"/>
    </source>
</evidence>
<evidence type="ECO:0000313" key="3">
    <source>
        <dbReference type="Proteomes" id="UP000181951"/>
    </source>
</evidence>
<gene>
    <name evidence="2" type="ORF">SAMN05216267_102666</name>
</gene>
<sequence length="409" mass="43665">MFRMWRPAAWRRGAALARSGACRGGAAFRFNGLRPGLGWLVPRRRGSSRQRGAARCAGLAGSASGVPRAARCRLPRRRGWSRWGHLPAEGWGTPRPCGARPAPCSPSPSHGSPWSLAPTGCPQGLSAACRPVVVSAYGVPPGLDPACAAPSWLVAQFPAPLRLLGCPRAAIPVCRAVVACRAVPRAPGGAGSWVGSGATPGVSPRTVRAPFFRALTRADAQFCGDTPGSSPSGPSPSAGRQSLAVSHVPRRTVDQREGVGRKCSPQRNVRGPRASRWTNPYAHFRGDASGAPPTPRTKGTHIRGARNCASNHDETGRRQRAARGTPEAVATHRPVDGRQAPGAPRKPTQQAPGAPRRRQTATRAWRWESWRTPSGARKEPRMVPSTRKPARSATRQDATFAREWSRLIR</sequence>
<dbReference type="EMBL" id="FODD01000026">
    <property type="protein sequence ID" value="SEO43423.1"/>
    <property type="molecule type" value="Genomic_DNA"/>
</dbReference>
<reference evidence="2 3" key="1">
    <citation type="submission" date="2016-10" db="EMBL/GenBank/DDBJ databases">
        <authorList>
            <person name="de Groot N.N."/>
        </authorList>
    </citation>
    <scope>NUCLEOTIDE SEQUENCE [LARGE SCALE GENOMIC DNA]</scope>
    <source>
        <strain evidence="2 3">CGMCC 4.2026</strain>
    </source>
</reference>
<keyword evidence="3" id="KW-1185">Reference proteome</keyword>
<dbReference type="Proteomes" id="UP000181951">
    <property type="component" value="Unassembled WGS sequence"/>
</dbReference>
<feature type="compositionally biased region" description="Basic and acidic residues" evidence="1">
    <location>
        <begin position="251"/>
        <end position="260"/>
    </location>
</feature>
<name>A0A1H8PPH1_9ACTN</name>